<evidence type="ECO:0000313" key="3">
    <source>
        <dbReference type="Proteomes" id="UP000242525"/>
    </source>
</evidence>
<dbReference type="EMBL" id="CCBN010000021">
    <property type="protein sequence ID" value="CDO57407.1"/>
    <property type="molecule type" value="Genomic_DNA"/>
</dbReference>
<protein>
    <submittedName>
        <fullName evidence="2">Uncharacterized protein</fullName>
    </submittedName>
</protein>
<evidence type="ECO:0000256" key="1">
    <source>
        <dbReference type="SAM" id="MobiDB-lite"/>
    </source>
</evidence>
<comment type="caution">
    <text evidence="2">The sequence shown here is derived from an EMBL/GenBank/DDBJ whole genome shotgun (WGS) entry which is preliminary data.</text>
</comment>
<evidence type="ECO:0000313" key="2">
    <source>
        <dbReference type="EMBL" id="CDO57407.1"/>
    </source>
</evidence>
<sequence>MGFDHGQWEERPVQGSTKGWAPRPYGVSQMHATRTRVFCTSSLGFACVHVEGAAQCQRAPSNSSSSCGKCSGLGSILMWYRVVPYAERQFLSSLTTGPDTPANGSSDRYIADLPRGVVAANLALLRHRPRRVGRMKAKRWALRRNTETTGIISSNDAKLSDNNSRGLENCYGDDHEKKPC</sequence>
<dbReference type="AlphaFoldDB" id="A0A0J9XJB0"/>
<gene>
    <name evidence="2" type="ORF">BN980_GECA21s00703g</name>
</gene>
<proteinExistence type="predicted"/>
<accession>A0A0J9XJB0</accession>
<feature type="region of interest" description="Disordered" evidence="1">
    <location>
        <begin position="153"/>
        <end position="180"/>
    </location>
</feature>
<feature type="compositionally biased region" description="Basic and acidic residues" evidence="1">
    <location>
        <begin position="1"/>
        <end position="12"/>
    </location>
</feature>
<reference evidence="2" key="1">
    <citation type="submission" date="2014-03" db="EMBL/GenBank/DDBJ databases">
        <authorList>
            <person name="Casaregola S."/>
        </authorList>
    </citation>
    <scope>NUCLEOTIDE SEQUENCE [LARGE SCALE GENOMIC DNA]</scope>
    <source>
        <strain evidence="2">CLIB 918</strain>
    </source>
</reference>
<organism evidence="2 3">
    <name type="scientific">Geotrichum candidum</name>
    <name type="common">Oospora lactis</name>
    <name type="synonym">Dipodascus geotrichum</name>
    <dbReference type="NCBI Taxonomy" id="1173061"/>
    <lineage>
        <taxon>Eukaryota</taxon>
        <taxon>Fungi</taxon>
        <taxon>Dikarya</taxon>
        <taxon>Ascomycota</taxon>
        <taxon>Saccharomycotina</taxon>
        <taxon>Dipodascomycetes</taxon>
        <taxon>Dipodascales</taxon>
        <taxon>Dipodascaceae</taxon>
        <taxon>Geotrichum</taxon>
    </lineage>
</organism>
<dbReference type="Proteomes" id="UP000242525">
    <property type="component" value="Unassembled WGS sequence"/>
</dbReference>
<feature type="region of interest" description="Disordered" evidence="1">
    <location>
        <begin position="1"/>
        <end position="21"/>
    </location>
</feature>
<keyword evidence="3" id="KW-1185">Reference proteome</keyword>
<name>A0A0J9XJB0_GEOCN</name>
<feature type="compositionally biased region" description="Polar residues" evidence="1">
    <location>
        <begin position="153"/>
        <end position="166"/>
    </location>
</feature>